<keyword evidence="2" id="KW-1185">Reference proteome</keyword>
<reference evidence="1 2" key="1">
    <citation type="submission" date="2016-10" db="EMBL/GenBank/DDBJ databases">
        <authorList>
            <person name="de Groot N.N."/>
        </authorList>
    </citation>
    <scope>NUCLEOTIDE SEQUENCE [LARGE SCALE GENOMIC DNA]</scope>
    <source>
        <strain evidence="1 2">DSM 46701</strain>
    </source>
</reference>
<gene>
    <name evidence="1" type="ORF">SAMN05444955_103305</name>
</gene>
<organism evidence="1 2">
    <name type="scientific">Lihuaxuella thermophila</name>
    <dbReference type="NCBI Taxonomy" id="1173111"/>
    <lineage>
        <taxon>Bacteria</taxon>
        <taxon>Bacillati</taxon>
        <taxon>Bacillota</taxon>
        <taxon>Bacilli</taxon>
        <taxon>Bacillales</taxon>
        <taxon>Thermoactinomycetaceae</taxon>
        <taxon>Lihuaxuella</taxon>
    </lineage>
</organism>
<evidence type="ECO:0000313" key="2">
    <source>
        <dbReference type="Proteomes" id="UP000199695"/>
    </source>
</evidence>
<dbReference type="Proteomes" id="UP000199695">
    <property type="component" value="Unassembled WGS sequence"/>
</dbReference>
<protein>
    <submittedName>
        <fullName evidence="1">Uncharacterized protein</fullName>
    </submittedName>
</protein>
<proteinExistence type="predicted"/>
<dbReference type="AlphaFoldDB" id="A0A1H8CH60"/>
<evidence type="ECO:0000313" key="1">
    <source>
        <dbReference type="EMBL" id="SEM94433.1"/>
    </source>
</evidence>
<sequence>MRRSWTGSLNFWRKTGRINNFFSRAQNGKWWRQEGNRSPISPLFAENGMVQTLYDKWRKAYISGKFDRQDQFDFRSDPVQDRLNSIHILRNSGKKRPISSVSSPLNSKPLLKTGSEVALLPFETSTSLVMELQTRFQAYTRESKISLRLNSAQAIDESATP</sequence>
<dbReference type="EMBL" id="FOCQ01000003">
    <property type="protein sequence ID" value="SEM94433.1"/>
    <property type="molecule type" value="Genomic_DNA"/>
</dbReference>
<accession>A0A1H8CH60</accession>
<name>A0A1H8CH60_9BACL</name>
<dbReference type="STRING" id="1173111.SAMN05444955_103305"/>